<gene>
    <name evidence="1" type="ORF">PG991_003522</name>
</gene>
<dbReference type="SUPFAM" id="SSF53167">
    <property type="entry name" value="Purine and uridine phosphorylases"/>
    <property type="match status" value="1"/>
</dbReference>
<dbReference type="InterPro" id="IPR035994">
    <property type="entry name" value="Nucleoside_phosphorylase_sf"/>
</dbReference>
<evidence type="ECO:0008006" key="3">
    <source>
        <dbReference type="Google" id="ProtNLM"/>
    </source>
</evidence>
<accession>A0ABR1S3U4</accession>
<proteinExistence type="predicted"/>
<evidence type="ECO:0000313" key="1">
    <source>
        <dbReference type="EMBL" id="KAK8026466.1"/>
    </source>
</evidence>
<organism evidence="1 2">
    <name type="scientific">Apiospora marii</name>
    <dbReference type="NCBI Taxonomy" id="335849"/>
    <lineage>
        <taxon>Eukaryota</taxon>
        <taxon>Fungi</taxon>
        <taxon>Dikarya</taxon>
        <taxon>Ascomycota</taxon>
        <taxon>Pezizomycotina</taxon>
        <taxon>Sordariomycetes</taxon>
        <taxon>Xylariomycetidae</taxon>
        <taxon>Amphisphaeriales</taxon>
        <taxon>Apiosporaceae</taxon>
        <taxon>Apiospora</taxon>
    </lineage>
</organism>
<dbReference type="Gene3D" id="3.40.50.1580">
    <property type="entry name" value="Nucleoside phosphorylase domain"/>
    <property type="match status" value="1"/>
</dbReference>
<dbReference type="Proteomes" id="UP001396898">
    <property type="component" value="Unassembled WGS sequence"/>
</dbReference>
<dbReference type="EMBL" id="JAQQWI010000007">
    <property type="protein sequence ID" value="KAK8026466.1"/>
    <property type="molecule type" value="Genomic_DNA"/>
</dbReference>
<dbReference type="InterPro" id="IPR053137">
    <property type="entry name" value="NLR-like"/>
</dbReference>
<dbReference type="PANTHER" id="PTHR46082:SF11">
    <property type="entry name" value="AAA+ ATPASE DOMAIN-CONTAINING PROTEIN-RELATED"/>
    <property type="match status" value="1"/>
</dbReference>
<keyword evidence="2" id="KW-1185">Reference proteome</keyword>
<protein>
    <recommendedName>
        <fullName evidence="3">Nucleoside phosphorylase domain-containing protein</fullName>
    </recommendedName>
</protein>
<reference evidence="1 2" key="1">
    <citation type="submission" date="2023-01" db="EMBL/GenBank/DDBJ databases">
        <title>Analysis of 21 Apiospora genomes using comparative genomics revels a genus with tremendous synthesis potential of carbohydrate active enzymes and secondary metabolites.</title>
        <authorList>
            <person name="Sorensen T."/>
        </authorList>
    </citation>
    <scope>NUCLEOTIDE SEQUENCE [LARGE SCALE GENOMIC DNA]</scope>
    <source>
        <strain evidence="1 2">CBS 20057</strain>
    </source>
</reference>
<evidence type="ECO:0000313" key="2">
    <source>
        <dbReference type="Proteomes" id="UP001396898"/>
    </source>
</evidence>
<comment type="caution">
    <text evidence="1">The sequence shown here is derived from an EMBL/GenBank/DDBJ whole genome shotgun (WGS) entry which is preliminary data.</text>
</comment>
<sequence length="384" mass="42894">MSPDSVRENVTTNTPTIPTPALYHSLQIFPETLEGLRSSNDTTRTSQPSIMPDTEEYTVGWICAVEPEFVAAQEFLDEEHPRLACQDVNDNNIYTLGRIGKHYIAIACLPLWNYGLVSAASVARDMLRTFTNIRFGLMVGIGGGVPTFNDIRLGDVVVSSIDYDKGAVFQYDFGQTVQNKGFLTTGYQDAPPLFLQAAVQDLKVSYRRRGHQLAKNINDILERNPRLQKEYGRPTVDRLYRSEFPHTGGLHEKCATTCDEANLIPRAPRAEYDDDPKVHYGLIASANQLMKDAVLRDTLAREKGVLCFETEAAGLMNHFKCLVIRGICDYSDSHKNLEWQGFAAMIAAAYAKDLLNVITPSKVLAEKKLHELSLASCPDEYMSF</sequence>
<dbReference type="PANTHER" id="PTHR46082">
    <property type="entry name" value="ATP/GTP-BINDING PROTEIN-RELATED"/>
    <property type="match status" value="1"/>
</dbReference>
<name>A0ABR1S3U4_9PEZI</name>